<dbReference type="Proteomes" id="UP000032675">
    <property type="component" value="Unassembled WGS sequence"/>
</dbReference>
<comment type="caution">
    <text evidence="2">The sequence shown here is derived from an EMBL/GenBank/DDBJ whole genome shotgun (WGS) entry which is preliminary data.</text>
</comment>
<proteinExistence type="predicted"/>
<evidence type="ECO:0000256" key="1">
    <source>
        <dbReference type="SAM" id="MobiDB-lite"/>
    </source>
</evidence>
<reference evidence="2 3" key="1">
    <citation type="submission" date="2012-11" db="EMBL/GenBank/DDBJ databases">
        <title>Whole genome sequence of Gluconacetobacter europaeus NBRC3261.</title>
        <authorList>
            <person name="Azuma Y."/>
            <person name="Higashiura N."/>
            <person name="Hirakawa H."/>
            <person name="Matsushita K."/>
        </authorList>
    </citation>
    <scope>NUCLEOTIDE SEQUENCE [LARGE SCALE GENOMIC DNA]</scope>
    <source>
        <strain evidence="2 3">NBRC 3261</strain>
    </source>
</reference>
<evidence type="ECO:0000313" key="3">
    <source>
        <dbReference type="Proteomes" id="UP000032675"/>
    </source>
</evidence>
<sequence length="223" mass="24568">MISHDDIWRAIDRLAAERGLTPSGLARAAGLDSTTFNPSKRITPSGRPRWPGTESLARTLSATGISFEGFSRLLSGHHDPEASNKAHHSHLKIAPFSQLAHPELFDETGLPDGERWEKWEFHGMADHHSYAVHVDCDTMEPIFRKGGTLVISPTAAIRVNDRVLLHTPQGTSCCGLVTERWHDAPVTAPLHELVRIKGLAAIEGEEIILDGVTRIHRITMACM</sequence>
<dbReference type="RefSeq" id="WP_019091178.1">
    <property type="nucleotide sequence ID" value="NZ_BANI01000047.1"/>
</dbReference>
<dbReference type="AlphaFoldDB" id="A0A0D6Q058"/>
<feature type="region of interest" description="Disordered" evidence="1">
    <location>
        <begin position="31"/>
        <end position="52"/>
    </location>
</feature>
<dbReference type="EMBL" id="BANI01000047">
    <property type="protein sequence ID" value="GAN96161.1"/>
    <property type="molecule type" value="Genomic_DNA"/>
</dbReference>
<name>A0A0D6Q058_KOMEU</name>
<evidence type="ECO:0000313" key="2">
    <source>
        <dbReference type="EMBL" id="GAN96161.1"/>
    </source>
</evidence>
<organism evidence="2 3">
    <name type="scientific">Komagataeibacter europaeus NBRC 3261</name>
    <dbReference type="NCBI Taxonomy" id="1234669"/>
    <lineage>
        <taxon>Bacteria</taxon>
        <taxon>Pseudomonadati</taxon>
        <taxon>Pseudomonadota</taxon>
        <taxon>Alphaproteobacteria</taxon>
        <taxon>Acetobacterales</taxon>
        <taxon>Acetobacteraceae</taxon>
        <taxon>Komagataeibacter</taxon>
    </lineage>
</organism>
<accession>A0A0D6Q058</accession>
<dbReference type="InterPro" id="IPR036286">
    <property type="entry name" value="LexA/Signal_pep-like_sf"/>
</dbReference>
<protein>
    <submittedName>
        <fullName evidence="2">Transcriptional regulator phage repressor</fullName>
    </submittedName>
</protein>
<gene>
    <name evidence="2" type="ORF">Geu3261_0053_002</name>
</gene>
<dbReference type="SUPFAM" id="SSF51306">
    <property type="entry name" value="LexA/Signal peptidase"/>
    <property type="match status" value="1"/>
</dbReference>
<feature type="compositionally biased region" description="Polar residues" evidence="1">
    <location>
        <begin position="32"/>
        <end position="42"/>
    </location>
</feature>